<evidence type="ECO:0000256" key="2">
    <source>
        <dbReference type="ARBA" id="ARBA00023136"/>
    </source>
</evidence>
<dbReference type="Proteomes" id="UP001165079">
    <property type="component" value="Unassembled WGS sequence"/>
</dbReference>
<comment type="caution">
    <text evidence="4">The sequence shown here is derived from an EMBL/GenBank/DDBJ whole genome shotgun (WGS) entry which is preliminary data.</text>
</comment>
<keyword evidence="2 3" id="KW-0472">Membrane</keyword>
<keyword evidence="3" id="KW-0812">Transmembrane</keyword>
<evidence type="ECO:0000256" key="1">
    <source>
        <dbReference type="ARBA" id="ARBA00004370"/>
    </source>
</evidence>
<accession>A0A9W6SGR3</accession>
<protein>
    <recommendedName>
        <fullName evidence="6">Mce-associated membrane protein</fullName>
    </recommendedName>
</protein>
<keyword evidence="3" id="KW-1133">Transmembrane helix</keyword>
<evidence type="ECO:0000313" key="5">
    <source>
        <dbReference type="Proteomes" id="UP001165079"/>
    </source>
</evidence>
<keyword evidence="5" id="KW-1185">Reference proteome</keyword>
<dbReference type="PANTHER" id="PTHR37042:SF4">
    <property type="entry name" value="OUTER MEMBRANE PROTEIN RV1973"/>
    <property type="match status" value="1"/>
</dbReference>
<evidence type="ECO:0000313" key="4">
    <source>
        <dbReference type="EMBL" id="GLZ76840.1"/>
    </source>
</evidence>
<dbReference type="RefSeq" id="WP_285661993.1">
    <property type="nucleotide sequence ID" value="NZ_BSTX01000001.1"/>
</dbReference>
<gene>
    <name evidence="4" type="ORF">Afil01_16470</name>
</gene>
<proteinExistence type="predicted"/>
<sequence length="176" mass="18533">MKKESAYERAPLWIVVVVVLSLIGAGAVALGAWKGWDLYESNRADGLEQEALDAAGQLVTNFMTTSATSVDADLARIVEGATGEFGDQFKNGQAALKETIVANKAASVGKVLSKAILHGDPVYQTDTDSAGVIVACDAQVSNVNAPDGRLLHYRVKLGLTLGGDGVWRISKLEFVG</sequence>
<comment type="subcellular location">
    <subcellularLocation>
        <location evidence="1">Membrane</location>
    </subcellularLocation>
</comment>
<organism evidence="4 5">
    <name type="scientific">Actinorhabdospora filicis</name>
    <dbReference type="NCBI Taxonomy" id="1785913"/>
    <lineage>
        <taxon>Bacteria</taxon>
        <taxon>Bacillati</taxon>
        <taxon>Actinomycetota</taxon>
        <taxon>Actinomycetes</taxon>
        <taxon>Micromonosporales</taxon>
        <taxon>Micromonosporaceae</taxon>
        <taxon>Actinorhabdospora</taxon>
    </lineage>
</organism>
<dbReference type="PANTHER" id="PTHR37042">
    <property type="entry name" value="OUTER MEMBRANE PROTEIN RV1973"/>
    <property type="match status" value="1"/>
</dbReference>
<dbReference type="AlphaFoldDB" id="A0A9W6SGR3"/>
<dbReference type="GO" id="GO:0016020">
    <property type="term" value="C:membrane"/>
    <property type="evidence" value="ECO:0007669"/>
    <property type="project" value="UniProtKB-SubCell"/>
</dbReference>
<reference evidence="4" key="1">
    <citation type="submission" date="2023-03" db="EMBL/GenBank/DDBJ databases">
        <title>Actinorhabdospora filicis NBRC 111898.</title>
        <authorList>
            <person name="Ichikawa N."/>
            <person name="Sato H."/>
            <person name="Tonouchi N."/>
        </authorList>
    </citation>
    <scope>NUCLEOTIDE SEQUENCE</scope>
    <source>
        <strain evidence="4">NBRC 111898</strain>
    </source>
</reference>
<evidence type="ECO:0000256" key="3">
    <source>
        <dbReference type="SAM" id="Phobius"/>
    </source>
</evidence>
<feature type="transmembrane region" description="Helical" evidence="3">
    <location>
        <begin position="12"/>
        <end position="33"/>
    </location>
</feature>
<evidence type="ECO:0008006" key="6">
    <source>
        <dbReference type="Google" id="ProtNLM"/>
    </source>
</evidence>
<dbReference type="EMBL" id="BSTX01000001">
    <property type="protein sequence ID" value="GLZ76840.1"/>
    <property type="molecule type" value="Genomic_DNA"/>
</dbReference>
<name>A0A9W6SGR3_9ACTN</name>